<feature type="transmembrane region" description="Helical" evidence="7">
    <location>
        <begin position="199"/>
        <end position="219"/>
    </location>
</feature>
<keyword evidence="4" id="KW-0378">Hydrolase</keyword>
<accession>A0A067T3P1</accession>
<dbReference type="GO" id="GO:0006465">
    <property type="term" value="P:signal peptide processing"/>
    <property type="evidence" value="ECO:0007669"/>
    <property type="project" value="TreeGrafter"/>
</dbReference>
<keyword evidence="3 7" id="KW-0812">Transmembrane</keyword>
<keyword evidence="10" id="KW-1185">Reference proteome</keyword>
<evidence type="ECO:0000256" key="5">
    <source>
        <dbReference type="ARBA" id="ARBA00022989"/>
    </source>
</evidence>
<dbReference type="HOGENOM" id="CLU_055068_7_2_1"/>
<dbReference type="OrthoDB" id="418595at2759"/>
<proteinExistence type="inferred from homology"/>
<dbReference type="Gene3D" id="1.20.1540.10">
    <property type="entry name" value="Rhomboid-like"/>
    <property type="match status" value="1"/>
</dbReference>
<dbReference type="GO" id="GO:0016020">
    <property type="term" value="C:membrane"/>
    <property type="evidence" value="ECO:0007669"/>
    <property type="project" value="UniProtKB-SubCell"/>
</dbReference>
<gene>
    <name evidence="9" type="ORF">GALMADRAFT_250548</name>
</gene>
<evidence type="ECO:0000256" key="3">
    <source>
        <dbReference type="ARBA" id="ARBA00022692"/>
    </source>
</evidence>
<dbReference type="AlphaFoldDB" id="A0A067T3P1"/>
<dbReference type="SUPFAM" id="SSF144091">
    <property type="entry name" value="Rhomboid-like"/>
    <property type="match status" value="1"/>
</dbReference>
<comment type="similarity">
    <text evidence="2">Belongs to the peptidase S54 family.</text>
</comment>
<dbReference type="InterPro" id="IPR035952">
    <property type="entry name" value="Rhomboid-like_sf"/>
</dbReference>
<comment type="subcellular location">
    <subcellularLocation>
        <location evidence="1">Membrane</location>
        <topology evidence="1">Multi-pass membrane protein</topology>
    </subcellularLocation>
</comment>
<feature type="transmembrane region" description="Helical" evidence="7">
    <location>
        <begin position="172"/>
        <end position="190"/>
    </location>
</feature>
<dbReference type="PANTHER" id="PTHR43731">
    <property type="entry name" value="RHOMBOID PROTEASE"/>
    <property type="match status" value="1"/>
</dbReference>
<feature type="transmembrane region" description="Helical" evidence="7">
    <location>
        <begin position="108"/>
        <end position="127"/>
    </location>
</feature>
<evidence type="ECO:0000313" key="9">
    <source>
        <dbReference type="EMBL" id="KDR74534.1"/>
    </source>
</evidence>
<dbReference type="EMBL" id="KL142383">
    <property type="protein sequence ID" value="KDR74534.1"/>
    <property type="molecule type" value="Genomic_DNA"/>
</dbReference>
<feature type="domain" description="Peptidase S54 rhomboid" evidence="8">
    <location>
        <begin position="157"/>
        <end position="301"/>
    </location>
</feature>
<name>A0A067T3P1_GALM3</name>
<dbReference type="Proteomes" id="UP000027222">
    <property type="component" value="Unassembled WGS sequence"/>
</dbReference>
<evidence type="ECO:0000256" key="2">
    <source>
        <dbReference type="ARBA" id="ARBA00009045"/>
    </source>
</evidence>
<evidence type="ECO:0000256" key="7">
    <source>
        <dbReference type="SAM" id="Phobius"/>
    </source>
</evidence>
<dbReference type="PANTHER" id="PTHR43731:SF14">
    <property type="entry name" value="PRESENILIN-ASSOCIATED RHOMBOID-LIKE PROTEIN, MITOCHONDRIAL"/>
    <property type="match status" value="1"/>
</dbReference>
<keyword evidence="5 7" id="KW-1133">Transmembrane helix</keyword>
<evidence type="ECO:0000256" key="6">
    <source>
        <dbReference type="ARBA" id="ARBA00023136"/>
    </source>
</evidence>
<evidence type="ECO:0000256" key="1">
    <source>
        <dbReference type="ARBA" id="ARBA00004141"/>
    </source>
</evidence>
<dbReference type="InterPro" id="IPR022764">
    <property type="entry name" value="Peptidase_S54_rhomboid_dom"/>
</dbReference>
<keyword evidence="6 7" id="KW-0472">Membrane</keyword>
<feature type="transmembrane region" description="Helical" evidence="7">
    <location>
        <begin position="225"/>
        <end position="245"/>
    </location>
</feature>
<dbReference type="GO" id="GO:0004252">
    <property type="term" value="F:serine-type endopeptidase activity"/>
    <property type="evidence" value="ECO:0007669"/>
    <property type="project" value="InterPro"/>
</dbReference>
<reference evidence="10" key="1">
    <citation type="journal article" date="2014" name="Proc. Natl. Acad. Sci. U.S.A.">
        <title>Extensive sampling of basidiomycete genomes demonstrates inadequacy of the white-rot/brown-rot paradigm for wood decay fungi.</title>
        <authorList>
            <person name="Riley R."/>
            <person name="Salamov A.A."/>
            <person name="Brown D.W."/>
            <person name="Nagy L.G."/>
            <person name="Floudas D."/>
            <person name="Held B.W."/>
            <person name="Levasseur A."/>
            <person name="Lombard V."/>
            <person name="Morin E."/>
            <person name="Otillar R."/>
            <person name="Lindquist E.A."/>
            <person name="Sun H."/>
            <person name="LaButti K.M."/>
            <person name="Schmutz J."/>
            <person name="Jabbour D."/>
            <person name="Luo H."/>
            <person name="Baker S.E."/>
            <person name="Pisabarro A.G."/>
            <person name="Walton J.D."/>
            <person name="Blanchette R.A."/>
            <person name="Henrissat B."/>
            <person name="Martin F."/>
            <person name="Cullen D."/>
            <person name="Hibbett D.S."/>
            <person name="Grigoriev I.V."/>
        </authorList>
    </citation>
    <scope>NUCLEOTIDE SEQUENCE [LARGE SCALE GENOMIC DNA]</scope>
    <source>
        <strain evidence="10">CBS 339.88</strain>
    </source>
</reference>
<evidence type="ECO:0000259" key="8">
    <source>
        <dbReference type="Pfam" id="PF01694"/>
    </source>
</evidence>
<evidence type="ECO:0000256" key="4">
    <source>
        <dbReference type="ARBA" id="ARBA00022801"/>
    </source>
</evidence>
<protein>
    <recommendedName>
        <fullName evidence="8">Peptidase S54 rhomboid domain-containing protein</fullName>
    </recommendedName>
</protein>
<feature type="transmembrane region" description="Helical" evidence="7">
    <location>
        <begin position="285"/>
        <end position="301"/>
    </location>
</feature>
<evidence type="ECO:0000313" key="10">
    <source>
        <dbReference type="Proteomes" id="UP000027222"/>
    </source>
</evidence>
<dbReference type="Pfam" id="PF01694">
    <property type="entry name" value="Rhomboid"/>
    <property type="match status" value="1"/>
</dbReference>
<organism evidence="9 10">
    <name type="scientific">Galerina marginata (strain CBS 339.88)</name>
    <dbReference type="NCBI Taxonomy" id="685588"/>
    <lineage>
        <taxon>Eukaryota</taxon>
        <taxon>Fungi</taxon>
        <taxon>Dikarya</taxon>
        <taxon>Basidiomycota</taxon>
        <taxon>Agaricomycotina</taxon>
        <taxon>Agaricomycetes</taxon>
        <taxon>Agaricomycetidae</taxon>
        <taxon>Agaricales</taxon>
        <taxon>Agaricineae</taxon>
        <taxon>Strophariaceae</taxon>
        <taxon>Galerina</taxon>
    </lineage>
</organism>
<dbReference type="STRING" id="685588.A0A067T3P1"/>
<sequence>MQNTLFRLSLSPWAVCGFFHTQIGPLSRKTGFGLLSVRGLPQKRYFSEQPRIMSRHTLLMANARRAPPTTNRQHWLSTSPRSYLRYHARQNPRKPPFLGFLDKIPENTIFYGVIGLNSVVFIMWFMAVQKYKQEGDPSSVIWMQENFTNSWKNISSGRIWTPLASCFSHRDWSHILLNGFTFFFMAPPVLQMLGSRQFIFLYFGGGLVSSFASTTYAKWVGKNDYASHGASGAIYSVVSLLACIAPTLTFQLYGIIPVPAWLAVSGFFAYDLYSTMSNKNGTTDTVGHIGGILAGIGYFFIRRFRVF</sequence>
<dbReference type="InterPro" id="IPR050925">
    <property type="entry name" value="Rhomboid_protease_S54"/>
</dbReference>